<dbReference type="EMBL" id="CAJJDM010000053">
    <property type="protein sequence ID" value="CAD8074942.1"/>
    <property type="molecule type" value="Genomic_DNA"/>
</dbReference>
<proteinExistence type="predicted"/>
<dbReference type="OMA" id="TLNNIHL"/>
<keyword evidence="3" id="KW-1185">Reference proteome</keyword>
<protein>
    <recommendedName>
        <fullName evidence="4">Transmembrane protein</fullName>
    </recommendedName>
</protein>
<keyword evidence="1" id="KW-0472">Membrane</keyword>
<gene>
    <name evidence="2" type="ORF">PPRIM_AZ9-3.1.T0530232</name>
</gene>
<reference evidence="2" key="1">
    <citation type="submission" date="2021-01" db="EMBL/GenBank/DDBJ databases">
        <authorList>
            <consortium name="Genoscope - CEA"/>
            <person name="William W."/>
        </authorList>
    </citation>
    <scope>NUCLEOTIDE SEQUENCE</scope>
</reference>
<evidence type="ECO:0000256" key="1">
    <source>
        <dbReference type="SAM" id="Phobius"/>
    </source>
</evidence>
<keyword evidence="1" id="KW-1133">Transmembrane helix</keyword>
<keyword evidence="1" id="KW-0812">Transmembrane</keyword>
<organism evidence="2 3">
    <name type="scientific">Paramecium primaurelia</name>
    <dbReference type="NCBI Taxonomy" id="5886"/>
    <lineage>
        <taxon>Eukaryota</taxon>
        <taxon>Sar</taxon>
        <taxon>Alveolata</taxon>
        <taxon>Ciliophora</taxon>
        <taxon>Intramacronucleata</taxon>
        <taxon>Oligohymenophorea</taxon>
        <taxon>Peniculida</taxon>
        <taxon>Parameciidae</taxon>
        <taxon>Paramecium</taxon>
    </lineage>
</organism>
<feature type="transmembrane region" description="Helical" evidence="1">
    <location>
        <begin position="6"/>
        <end position="22"/>
    </location>
</feature>
<dbReference type="Proteomes" id="UP000688137">
    <property type="component" value="Unassembled WGS sequence"/>
</dbReference>
<comment type="caution">
    <text evidence="2">The sequence shown here is derived from an EMBL/GenBank/DDBJ whole genome shotgun (WGS) entry which is preliminary data.</text>
</comment>
<name>A0A8S1M808_PARPR</name>
<dbReference type="AlphaFoldDB" id="A0A8S1M808"/>
<sequence length="181" mass="21592">MWEYAVVGTCFLILIVIKFYLFKVSYDKKMKYYNDPDEMAIEFYSNMQKQNTIEQITQTLNNIHLLAQRNVQIIVDQFQLGQTDNTLTIISERLRNTSIIIALMKHKYPKEIPQKFKLLGQTLYDNFTIFKKLISWCEQNEDKLKKTKVKKQTQLDIHLINTIRAYSEYINNELGSYFKPK</sequence>
<accession>A0A8S1M808</accession>
<evidence type="ECO:0000313" key="3">
    <source>
        <dbReference type="Proteomes" id="UP000688137"/>
    </source>
</evidence>
<evidence type="ECO:0008006" key="4">
    <source>
        <dbReference type="Google" id="ProtNLM"/>
    </source>
</evidence>
<evidence type="ECO:0000313" key="2">
    <source>
        <dbReference type="EMBL" id="CAD8074942.1"/>
    </source>
</evidence>